<feature type="signal peptide" evidence="1">
    <location>
        <begin position="1"/>
        <end position="26"/>
    </location>
</feature>
<feature type="chain" id="PRO_5026753503" evidence="1">
    <location>
        <begin position="27"/>
        <end position="186"/>
    </location>
</feature>
<accession>A0A6N0HXZ5</accession>
<dbReference type="Pfam" id="PF13689">
    <property type="entry name" value="DUF4154"/>
    <property type="match status" value="1"/>
</dbReference>
<keyword evidence="1" id="KW-0732">Signal</keyword>
<evidence type="ECO:0000313" key="3">
    <source>
        <dbReference type="Proteomes" id="UP000509658"/>
    </source>
</evidence>
<evidence type="ECO:0000313" key="2">
    <source>
        <dbReference type="EMBL" id="QKQ27151.1"/>
    </source>
</evidence>
<dbReference type="EMBL" id="CP054491">
    <property type="protein sequence ID" value="QKQ27151.1"/>
    <property type="molecule type" value="Genomic_DNA"/>
</dbReference>
<dbReference type="Proteomes" id="UP000509658">
    <property type="component" value="Chromosome"/>
</dbReference>
<dbReference type="AlphaFoldDB" id="A0A6N0HXZ5"/>
<dbReference type="KEGG" id="rev:HUE57_13280"/>
<sequence>MNRVLHGLLLAVCLGLSVTLQTVASAQEPEEEARLLKAVFIYNFAKFTRWPDHVLSDRDYPLTICTAGSDEMLDALARLAGRQVQGRQVVLQPIDHGENSPPCHLLYIATSERNSFPETIAQVNGDPVLTISELPGFARGGGVIELYREQGRIRFLVNLRVARERGLEISSRLLNLAEIVNGEGGQ</sequence>
<name>A0A6N0HXZ5_9GAMM</name>
<proteinExistence type="predicted"/>
<organism evidence="2 3">
    <name type="scientific">Candidatus Reidiella endopervernicosa</name>
    <dbReference type="NCBI Taxonomy" id="2738883"/>
    <lineage>
        <taxon>Bacteria</taxon>
        <taxon>Pseudomonadati</taxon>
        <taxon>Pseudomonadota</taxon>
        <taxon>Gammaproteobacteria</taxon>
        <taxon>Candidatus Reidiella</taxon>
    </lineage>
</organism>
<reference evidence="2 3" key="1">
    <citation type="submission" date="2020-05" db="EMBL/GenBank/DDBJ databases">
        <title>Horizontal transmission and recombination maintain forever young bacterial symbiont genomes.</title>
        <authorList>
            <person name="Russell S.L."/>
            <person name="Pepper-Tunick E."/>
            <person name="Svedberg J."/>
            <person name="Byrne A."/>
            <person name="Ruelas Castillo J."/>
            <person name="Vollmers C."/>
            <person name="Beinart R.A."/>
            <person name="Corbett-Detig R."/>
        </authorList>
    </citation>
    <scope>NUCLEOTIDE SEQUENCE [LARGE SCALE GENOMIC DNA]</scope>
    <source>
        <strain evidence="2">Santa_Monica_outfall</strain>
    </source>
</reference>
<evidence type="ECO:0000256" key="1">
    <source>
        <dbReference type="SAM" id="SignalP"/>
    </source>
</evidence>
<keyword evidence="3" id="KW-1185">Reference proteome</keyword>
<protein>
    <submittedName>
        <fullName evidence="2">YfiR family protein</fullName>
    </submittedName>
</protein>
<gene>
    <name evidence="2" type="ORF">HUE57_13280</name>
</gene>
<dbReference type="InterPro" id="IPR025293">
    <property type="entry name" value="YfiR/HmsC-like"/>
</dbReference>